<keyword evidence="5 7" id="KW-1133">Transmembrane helix</keyword>
<feature type="transmembrane region" description="Helical" evidence="7">
    <location>
        <begin position="298"/>
        <end position="319"/>
    </location>
</feature>
<dbReference type="RefSeq" id="WP_252855395.1">
    <property type="nucleotide sequence ID" value="NZ_JAMXLR010000091.1"/>
</dbReference>
<dbReference type="PANTHER" id="PTHR13416">
    <property type="match status" value="1"/>
</dbReference>
<accession>A0A9X2FDV7</accession>
<feature type="transmembrane region" description="Helical" evidence="7">
    <location>
        <begin position="325"/>
        <end position="346"/>
    </location>
</feature>
<reference evidence="8" key="1">
    <citation type="submission" date="2022-06" db="EMBL/GenBank/DDBJ databases">
        <title>Aeoliella straminimaris, a novel planctomycete from sediments.</title>
        <authorList>
            <person name="Vitorino I.R."/>
            <person name="Lage O.M."/>
        </authorList>
    </citation>
    <scope>NUCLEOTIDE SEQUENCE</scope>
    <source>
        <strain evidence="8">ICT_H6.2</strain>
    </source>
</reference>
<name>A0A9X2FDV7_9BACT</name>
<evidence type="ECO:0000256" key="4">
    <source>
        <dbReference type="ARBA" id="ARBA00022824"/>
    </source>
</evidence>
<dbReference type="InterPro" id="IPR029024">
    <property type="entry name" value="TerB-like"/>
</dbReference>
<dbReference type="AlphaFoldDB" id="A0A9X2FDV7"/>
<dbReference type="InterPro" id="IPR012430">
    <property type="entry name" value="TMEM43_fam"/>
</dbReference>
<keyword evidence="4" id="KW-0256">Endoplasmic reticulum</keyword>
<evidence type="ECO:0000256" key="7">
    <source>
        <dbReference type="SAM" id="Phobius"/>
    </source>
</evidence>
<organism evidence="8 9">
    <name type="scientific">Aeoliella straminimaris</name>
    <dbReference type="NCBI Taxonomy" id="2954799"/>
    <lineage>
        <taxon>Bacteria</taxon>
        <taxon>Pseudomonadati</taxon>
        <taxon>Planctomycetota</taxon>
        <taxon>Planctomycetia</taxon>
        <taxon>Pirellulales</taxon>
        <taxon>Lacipirellulaceae</taxon>
        <taxon>Aeoliella</taxon>
    </lineage>
</organism>
<keyword evidence="9" id="KW-1185">Reference proteome</keyword>
<comment type="subcellular location">
    <subcellularLocation>
        <location evidence="1">Endomembrane system</location>
        <topology evidence="1">Multi-pass membrane protein</topology>
    </subcellularLocation>
    <subcellularLocation>
        <location evidence="2">Endoplasmic reticulum membrane</location>
    </subcellularLocation>
</comment>
<dbReference type="Proteomes" id="UP001155241">
    <property type="component" value="Unassembled WGS sequence"/>
</dbReference>
<feature type="transmembrane region" description="Helical" evidence="7">
    <location>
        <begin position="264"/>
        <end position="286"/>
    </location>
</feature>
<evidence type="ECO:0000313" key="8">
    <source>
        <dbReference type="EMBL" id="MCO6047282.1"/>
    </source>
</evidence>
<dbReference type="PANTHER" id="PTHR13416:SF2">
    <property type="entry name" value="TRANSMEMBRANE PROTEIN 43"/>
    <property type="match status" value="1"/>
</dbReference>
<evidence type="ECO:0000256" key="1">
    <source>
        <dbReference type="ARBA" id="ARBA00004127"/>
    </source>
</evidence>
<evidence type="ECO:0000313" key="9">
    <source>
        <dbReference type="Proteomes" id="UP001155241"/>
    </source>
</evidence>
<evidence type="ECO:0000256" key="6">
    <source>
        <dbReference type="ARBA" id="ARBA00023136"/>
    </source>
</evidence>
<dbReference type="GO" id="GO:0012505">
    <property type="term" value="C:endomembrane system"/>
    <property type="evidence" value="ECO:0007669"/>
    <property type="project" value="UniProtKB-SubCell"/>
</dbReference>
<gene>
    <name evidence="8" type="ORF">NG895_25560</name>
</gene>
<evidence type="ECO:0000256" key="2">
    <source>
        <dbReference type="ARBA" id="ARBA00004586"/>
    </source>
</evidence>
<keyword evidence="3 7" id="KW-0812">Transmembrane</keyword>
<dbReference type="GO" id="GO:0071763">
    <property type="term" value="P:nuclear membrane organization"/>
    <property type="evidence" value="ECO:0007669"/>
    <property type="project" value="TreeGrafter"/>
</dbReference>
<sequence>MARNKKNNPFAALLFGPALVVVGVLALWENEGRFNFYQAAKDAQVAPAGDAPVGRPFAMTDELDTQIPIVGHYVEKFVGFHRVNRSAMIYSWDEDKDSDGHTTWDLDWHSSVESNSRNSGIRQTLRSDTLYPPKYQLGSLEIAAADIHLVDAKQAIPARRLQLVEAGRQQQLRLAGEYFFKGRGSPGNPQLGDERLQYTGIPNAPTASYFGMLEGHVARGKQYDISKSFLSDFIQNDGVLHHLVNGDRETALATLKGYFSKVKWFTRLGGTAAVVIGVMIFIGFFASLLYRIPVLGQVVGWGVFLISLAVGLTLSLLVMVTSALVHHPIVLALPVALVVAGIVYLLRSKKSAKKNVENALSQYQQTHADDGFDIDGPGMSAGLAEQTFSNLAKLALEGGLSKHENKFLVKWAEKNGIDADRMKQLFAQAKEDPTPTQAADRNDFVLLVCLAMADGTLSMREQSALKAMAGRLGLSKGDVREIVVGVETGELVPV</sequence>
<dbReference type="GO" id="GO:0006629">
    <property type="term" value="P:lipid metabolic process"/>
    <property type="evidence" value="ECO:0007669"/>
    <property type="project" value="TreeGrafter"/>
</dbReference>
<comment type="caution">
    <text evidence="8">The sequence shown here is derived from an EMBL/GenBank/DDBJ whole genome shotgun (WGS) entry which is preliminary data.</text>
</comment>
<dbReference type="Gene3D" id="1.10.3680.10">
    <property type="entry name" value="TerB-like"/>
    <property type="match status" value="1"/>
</dbReference>
<evidence type="ECO:0000256" key="5">
    <source>
        <dbReference type="ARBA" id="ARBA00022989"/>
    </source>
</evidence>
<evidence type="ECO:0008006" key="10">
    <source>
        <dbReference type="Google" id="ProtNLM"/>
    </source>
</evidence>
<protein>
    <recommendedName>
        <fullName evidence="10">Tellurite resistance protein TerB</fullName>
    </recommendedName>
</protein>
<evidence type="ECO:0000256" key="3">
    <source>
        <dbReference type="ARBA" id="ARBA00022692"/>
    </source>
</evidence>
<proteinExistence type="predicted"/>
<keyword evidence="6 7" id="KW-0472">Membrane</keyword>
<dbReference type="SUPFAM" id="SSF158682">
    <property type="entry name" value="TerB-like"/>
    <property type="match status" value="1"/>
</dbReference>
<dbReference type="Pfam" id="PF07787">
    <property type="entry name" value="TMEM43"/>
    <property type="match status" value="1"/>
</dbReference>
<dbReference type="EMBL" id="JAMXLR010000091">
    <property type="protein sequence ID" value="MCO6047282.1"/>
    <property type="molecule type" value="Genomic_DNA"/>
</dbReference>